<dbReference type="PANTHER" id="PTHR12396">
    <property type="entry name" value="METHYL-CPG BINDING PROTEIN, MBD"/>
    <property type="match status" value="1"/>
</dbReference>
<dbReference type="PROSITE" id="PS50982">
    <property type="entry name" value="MBD"/>
    <property type="match status" value="1"/>
</dbReference>
<feature type="region of interest" description="Disordered" evidence="10">
    <location>
        <begin position="23"/>
        <end position="42"/>
    </location>
</feature>
<dbReference type="Proteomes" id="UP000007303">
    <property type="component" value="Unassembled WGS sequence"/>
</dbReference>
<reference evidence="13" key="2">
    <citation type="submission" date="2025-08" db="UniProtKB">
        <authorList>
            <consortium name="Ensembl"/>
        </authorList>
    </citation>
    <scope>IDENTIFICATION</scope>
</reference>
<keyword evidence="3 9" id="KW-0863">Zinc-finger</keyword>
<dbReference type="GO" id="GO:0005654">
    <property type="term" value="C:nucleoplasm"/>
    <property type="evidence" value="ECO:0007669"/>
    <property type="project" value="UniProtKB-ARBA"/>
</dbReference>
<dbReference type="GO" id="GO:0008270">
    <property type="term" value="F:zinc ion binding"/>
    <property type="evidence" value="ECO:0007669"/>
    <property type="project" value="UniProtKB-KW"/>
</dbReference>
<evidence type="ECO:0000256" key="4">
    <source>
        <dbReference type="ARBA" id="ARBA00022833"/>
    </source>
</evidence>
<keyword evidence="14" id="KW-1185">Reference proteome</keyword>
<feature type="region of interest" description="Disordered" evidence="10">
    <location>
        <begin position="341"/>
        <end position="360"/>
    </location>
</feature>
<feature type="domain" description="MBD" evidence="11">
    <location>
        <begin position="65"/>
        <end position="133"/>
    </location>
</feature>
<evidence type="ECO:0008006" key="15">
    <source>
        <dbReference type="Google" id="ProtNLM"/>
    </source>
</evidence>
<dbReference type="GO" id="GO:0000122">
    <property type="term" value="P:negative regulation of transcription by RNA polymerase II"/>
    <property type="evidence" value="ECO:0007669"/>
    <property type="project" value="TreeGrafter"/>
</dbReference>
<proteinExistence type="predicted"/>
<feature type="compositionally biased region" description="Low complexity" evidence="10">
    <location>
        <begin position="159"/>
        <end position="173"/>
    </location>
</feature>
<dbReference type="AlphaFoldDB" id="H3CPE8"/>
<reference evidence="14" key="1">
    <citation type="journal article" date="2004" name="Nature">
        <title>Genome duplication in the teleost fish Tetraodon nigroviridis reveals the early vertebrate proto-karyotype.</title>
        <authorList>
            <person name="Jaillon O."/>
            <person name="Aury J.-M."/>
            <person name="Brunet F."/>
            <person name="Petit J.-L."/>
            <person name="Stange-Thomann N."/>
            <person name="Mauceli E."/>
            <person name="Bouneau L."/>
            <person name="Fischer C."/>
            <person name="Ozouf-Costaz C."/>
            <person name="Bernot A."/>
            <person name="Nicaud S."/>
            <person name="Jaffe D."/>
            <person name="Fisher S."/>
            <person name="Lutfalla G."/>
            <person name="Dossat C."/>
            <person name="Segurens B."/>
            <person name="Dasilva C."/>
            <person name="Salanoubat M."/>
            <person name="Levy M."/>
            <person name="Boudet N."/>
            <person name="Castellano S."/>
            <person name="Anthouard V."/>
            <person name="Jubin C."/>
            <person name="Castelli V."/>
            <person name="Katinka M."/>
            <person name="Vacherie B."/>
            <person name="Biemont C."/>
            <person name="Skalli Z."/>
            <person name="Cattolico L."/>
            <person name="Poulain J."/>
            <person name="De Berardinis V."/>
            <person name="Cruaud C."/>
            <person name="Duprat S."/>
            <person name="Brottier P."/>
            <person name="Coutanceau J.-P."/>
            <person name="Gouzy J."/>
            <person name="Parra G."/>
            <person name="Lardier G."/>
            <person name="Chapple C."/>
            <person name="McKernan K.J."/>
            <person name="McEwan P."/>
            <person name="Bosak S."/>
            <person name="Kellis M."/>
            <person name="Volff J.-N."/>
            <person name="Guigo R."/>
            <person name="Zody M.C."/>
            <person name="Mesirov J."/>
            <person name="Lindblad-Toh K."/>
            <person name="Birren B."/>
            <person name="Nusbaum C."/>
            <person name="Kahn D."/>
            <person name="Robinson-Rechavi M."/>
            <person name="Laudet V."/>
            <person name="Schachter V."/>
            <person name="Quetier F."/>
            <person name="Saurin W."/>
            <person name="Scarpelli C."/>
            <person name="Wincker P."/>
            <person name="Lander E.S."/>
            <person name="Weissenbach J."/>
            <person name="Roest Crollius H."/>
        </authorList>
    </citation>
    <scope>NUCLEOTIDE SEQUENCE [LARGE SCALE GENOMIC DNA]</scope>
</reference>
<organism evidence="13 14">
    <name type="scientific">Tetraodon nigroviridis</name>
    <name type="common">Spotted green pufferfish</name>
    <name type="synonym">Chelonodon nigroviridis</name>
    <dbReference type="NCBI Taxonomy" id="99883"/>
    <lineage>
        <taxon>Eukaryota</taxon>
        <taxon>Metazoa</taxon>
        <taxon>Chordata</taxon>
        <taxon>Craniata</taxon>
        <taxon>Vertebrata</taxon>
        <taxon>Euteleostomi</taxon>
        <taxon>Actinopterygii</taxon>
        <taxon>Neopterygii</taxon>
        <taxon>Teleostei</taxon>
        <taxon>Neoteleostei</taxon>
        <taxon>Acanthomorphata</taxon>
        <taxon>Eupercaria</taxon>
        <taxon>Tetraodontiformes</taxon>
        <taxon>Tetradontoidea</taxon>
        <taxon>Tetraodontidae</taxon>
        <taxon>Tetraodon</taxon>
    </lineage>
</organism>
<evidence type="ECO:0000256" key="10">
    <source>
        <dbReference type="SAM" id="MobiDB-lite"/>
    </source>
</evidence>
<reference evidence="13" key="3">
    <citation type="submission" date="2025-09" db="UniProtKB">
        <authorList>
            <consortium name="Ensembl"/>
        </authorList>
    </citation>
    <scope>IDENTIFICATION</scope>
</reference>
<keyword evidence="2" id="KW-0479">Metal-binding</keyword>
<keyword evidence="7" id="KW-0804">Transcription</keyword>
<feature type="compositionally biased region" description="Polar residues" evidence="10">
    <location>
        <begin position="136"/>
        <end position="151"/>
    </location>
</feature>
<dbReference type="STRING" id="99883.ENSTNIP00000010131"/>
<feature type="region of interest" description="Disordered" evidence="10">
    <location>
        <begin position="415"/>
        <end position="468"/>
    </location>
</feature>
<dbReference type="InterPro" id="IPR002857">
    <property type="entry name" value="Znf_CXXC"/>
</dbReference>
<keyword evidence="4" id="KW-0862">Zinc</keyword>
<feature type="region of interest" description="Disordered" evidence="10">
    <location>
        <begin position="510"/>
        <end position="529"/>
    </location>
</feature>
<evidence type="ECO:0000256" key="3">
    <source>
        <dbReference type="ARBA" id="ARBA00022771"/>
    </source>
</evidence>
<evidence type="ECO:0000256" key="5">
    <source>
        <dbReference type="ARBA" id="ARBA00023015"/>
    </source>
</evidence>
<feature type="domain" description="CXXC-type" evidence="12">
    <location>
        <begin position="357"/>
        <end position="404"/>
    </location>
</feature>
<dbReference type="HOGENOM" id="CLU_020615_0_0_1"/>
<dbReference type="CDD" id="cd01396">
    <property type="entry name" value="MeCP2_MBD"/>
    <property type="match status" value="1"/>
</dbReference>
<dbReference type="GeneTree" id="ENSGT00950000183005"/>
<dbReference type="Pfam" id="PF01429">
    <property type="entry name" value="MBD"/>
    <property type="match status" value="1"/>
</dbReference>
<keyword evidence="5" id="KW-0805">Transcription regulation</keyword>
<comment type="subcellular location">
    <subcellularLocation>
        <location evidence="1">Nucleus</location>
    </subcellularLocation>
</comment>
<evidence type="ECO:0000313" key="13">
    <source>
        <dbReference type="Ensembl" id="ENSTNIP00000010131.1"/>
    </source>
</evidence>
<evidence type="ECO:0000256" key="1">
    <source>
        <dbReference type="ARBA" id="ARBA00004123"/>
    </source>
</evidence>
<dbReference type="InterPro" id="IPR016177">
    <property type="entry name" value="DNA-bd_dom_sf"/>
</dbReference>
<evidence type="ECO:0000256" key="2">
    <source>
        <dbReference type="ARBA" id="ARBA00022723"/>
    </source>
</evidence>
<dbReference type="PROSITE" id="PS51058">
    <property type="entry name" value="ZF_CXXC"/>
    <property type="match status" value="1"/>
</dbReference>
<feature type="compositionally biased region" description="Basic residues" evidence="10">
    <location>
        <begin position="514"/>
        <end position="528"/>
    </location>
</feature>
<keyword evidence="6" id="KW-0238">DNA-binding</keyword>
<feature type="region of interest" description="Disordered" evidence="10">
    <location>
        <begin position="136"/>
        <end position="190"/>
    </location>
</feature>
<dbReference type="GO" id="GO:0006346">
    <property type="term" value="P:DNA methylation-dependent constitutive heterochromatin formation"/>
    <property type="evidence" value="ECO:0007669"/>
    <property type="project" value="TreeGrafter"/>
</dbReference>
<evidence type="ECO:0000259" key="12">
    <source>
        <dbReference type="PROSITE" id="PS51058"/>
    </source>
</evidence>
<dbReference type="OMA" id="THGRPRY"/>
<dbReference type="Pfam" id="PF02008">
    <property type="entry name" value="zf-CXXC"/>
    <property type="match status" value="1"/>
</dbReference>
<dbReference type="Gene3D" id="3.30.890.10">
    <property type="entry name" value="Methyl-cpg-binding Protein 2, Chain A"/>
    <property type="match status" value="1"/>
</dbReference>
<accession>H3CPE8</accession>
<dbReference type="PANTHER" id="PTHR12396:SF57">
    <property type="entry name" value="METHYL-CPG-BINDING DOMAIN PROTEIN 1"/>
    <property type="match status" value="1"/>
</dbReference>
<sequence length="724" mass="80922">MDEAPVDWFEPLEEDEEFDCIGKNDLEDESVAGESERSESVYGSEKAYKKTFQFSRVPRRRRSQADEGWVNWPVLGDGWKRKEVVRRSGSSMGQKDVYYMGPHGDRFRSRVELVSVLNGTLDLTTFDYKTGQFSGWSETRAQTPRTPSSGSPPAWDPNTTIARTLRARATTATHPQKTKALSGLRRRGPEACSLPTGVTTACDSCAFSPSSSLQVQGASHDPLQKGNTSAAGDLLPLLRLQSRTVDPLRSVCRLSQHCELRPMRQLQTQEAEPRFPQTRVSKTQMHLSHPQGRPANIYLSNLDASKMTSDLVFFHQGSGSRGFLQQYPSFKSSDTENFSLNLDMDDEDDLSSDEDEDEAKGRSCGECKACLCRKDCGTCDFCIDKPKFGGRNKKRQKCRLRQCQRQAMRHLLPFQMGQGDCGQDSPALPGRPRPHYTYSRKSALRRKKEAASGAELTDNEDDDSGSKAVSRRCRRLEIQPLFHGLLWGVEAVFTSSCSSNVLLVTAGAAEQTGRRNRAPGRRRSRASRMCHETHNKSFHCTRRGDESDASCSDENLPLQKRQLYFHPVFFPQIAESFSLADRPDADSQLMKLLQSLRATALPILWYAIMVQGPQLQLIQCSKRSAMTDTVVTIDPGFYFTITVQKQPLLPTHPLYDRYPGRLASAGEVVDLLLALEKHAVCHGLPPKHSLCPAGPLVLERAATCEFLVKGKESVCNHCRALRGF</sequence>
<evidence type="ECO:0000256" key="7">
    <source>
        <dbReference type="ARBA" id="ARBA00023163"/>
    </source>
</evidence>
<feature type="compositionally biased region" description="Acidic residues" evidence="10">
    <location>
        <begin position="343"/>
        <end position="358"/>
    </location>
</feature>
<evidence type="ECO:0000256" key="9">
    <source>
        <dbReference type="PROSITE-ProRule" id="PRU00509"/>
    </source>
</evidence>
<name>H3CPE8_TETNG</name>
<dbReference type="SUPFAM" id="SSF54171">
    <property type="entry name" value="DNA-binding domain"/>
    <property type="match status" value="1"/>
</dbReference>
<evidence type="ECO:0000313" key="14">
    <source>
        <dbReference type="Proteomes" id="UP000007303"/>
    </source>
</evidence>
<dbReference type="InterPro" id="IPR001739">
    <property type="entry name" value="Methyl_CpG_DNA-bd"/>
</dbReference>
<dbReference type="Ensembl" id="ENSTNIT00000010311.1">
    <property type="protein sequence ID" value="ENSTNIP00000010131.1"/>
    <property type="gene ID" value="ENSTNIG00000007326.1"/>
</dbReference>
<evidence type="ECO:0000256" key="8">
    <source>
        <dbReference type="ARBA" id="ARBA00023242"/>
    </source>
</evidence>
<evidence type="ECO:0000256" key="6">
    <source>
        <dbReference type="ARBA" id="ARBA00023125"/>
    </source>
</evidence>
<dbReference type="SMART" id="SM00391">
    <property type="entry name" value="MBD"/>
    <property type="match status" value="1"/>
</dbReference>
<dbReference type="InParanoid" id="H3CPE8"/>
<keyword evidence="8" id="KW-0539">Nucleus</keyword>
<dbReference type="GO" id="GO:0008327">
    <property type="term" value="F:methyl-CpG binding"/>
    <property type="evidence" value="ECO:0007669"/>
    <property type="project" value="TreeGrafter"/>
</dbReference>
<protein>
    <recommendedName>
        <fullName evidence="15">Methyl-CpG binding domain protein 1b</fullName>
    </recommendedName>
</protein>
<evidence type="ECO:0000259" key="11">
    <source>
        <dbReference type="PROSITE" id="PS50982"/>
    </source>
</evidence>